<evidence type="ECO:0000313" key="3">
    <source>
        <dbReference type="Proteomes" id="UP000437631"/>
    </source>
</evidence>
<sequence length="107" mass="11646">METIEVWRGQSTTDTDGNPIQGKPARVGTFQAMVAPTSTTDQIEENASPQTTEYTIHIRGSQPTGIQATDLIKVRGILLPVKGKPQVWNNLHGRHIGDVITVGEREG</sequence>
<feature type="compositionally biased region" description="Polar residues" evidence="1">
    <location>
        <begin position="9"/>
        <end position="18"/>
    </location>
</feature>
<comment type="caution">
    <text evidence="2">The sequence shown here is derived from an EMBL/GenBank/DDBJ whole genome shotgun (WGS) entry which is preliminary data.</text>
</comment>
<dbReference type="EMBL" id="WDLT01000002">
    <property type="protein sequence ID" value="KAB5747597.1"/>
    <property type="molecule type" value="Genomic_DNA"/>
</dbReference>
<dbReference type="InterPro" id="IPR038666">
    <property type="entry name" value="SSP1_head-tail_sf"/>
</dbReference>
<dbReference type="AlphaFoldDB" id="A0A7J5MZW2"/>
<name>A0A7J5MZW2_BIFAD</name>
<evidence type="ECO:0000256" key="1">
    <source>
        <dbReference type="SAM" id="MobiDB-lite"/>
    </source>
</evidence>
<proteinExistence type="predicted"/>
<organism evidence="2 3">
    <name type="scientific">Bifidobacterium adolescentis</name>
    <dbReference type="NCBI Taxonomy" id="1680"/>
    <lineage>
        <taxon>Bacteria</taxon>
        <taxon>Bacillati</taxon>
        <taxon>Actinomycetota</taxon>
        <taxon>Actinomycetes</taxon>
        <taxon>Bifidobacteriales</taxon>
        <taxon>Bifidobacteriaceae</taxon>
        <taxon>Bifidobacterium</taxon>
    </lineage>
</organism>
<feature type="region of interest" description="Disordered" evidence="1">
    <location>
        <begin position="1"/>
        <end position="24"/>
    </location>
</feature>
<reference evidence="2 3" key="1">
    <citation type="journal article" date="2019" name="Nat. Med.">
        <title>A library of human gut bacterial isolates paired with longitudinal multiomics data enables mechanistic microbiome research.</title>
        <authorList>
            <person name="Poyet M."/>
            <person name="Groussin M."/>
            <person name="Gibbons S.M."/>
            <person name="Avila-Pacheco J."/>
            <person name="Jiang X."/>
            <person name="Kearney S.M."/>
            <person name="Perrotta A.R."/>
            <person name="Berdy B."/>
            <person name="Zhao S."/>
            <person name="Lieberman T.D."/>
            <person name="Swanson P.K."/>
            <person name="Smith M."/>
            <person name="Roesemann S."/>
            <person name="Alexander J.E."/>
            <person name="Rich S.A."/>
            <person name="Livny J."/>
            <person name="Vlamakis H."/>
            <person name="Clish C."/>
            <person name="Bullock K."/>
            <person name="Deik A."/>
            <person name="Scott J."/>
            <person name="Pierce K.A."/>
            <person name="Xavier R.J."/>
            <person name="Alm E.J."/>
        </authorList>
    </citation>
    <scope>NUCLEOTIDE SEQUENCE [LARGE SCALE GENOMIC DNA]</scope>
    <source>
        <strain evidence="2 3">BIOML-A190</strain>
    </source>
</reference>
<dbReference type="Gene3D" id="2.40.10.270">
    <property type="entry name" value="Bacteriophage SPP1 head-tail adaptor protein"/>
    <property type="match status" value="1"/>
</dbReference>
<protein>
    <recommendedName>
        <fullName evidence="4">Head-tail adaptor protein</fullName>
    </recommendedName>
</protein>
<evidence type="ECO:0008006" key="4">
    <source>
        <dbReference type="Google" id="ProtNLM"/>
    </source>
</evidence>
<accession>A0A7J5MZW2</accession>
<gene>
    <name evidence="2" type="ORF">GA752_03185</name>
</gene>
<dbReference type="Proteomes" id="UP000437631">
    <property type="component" value="Unassembled WGS sequence"/>
</dbReference>
<evidence type="ECO:0000313" key="2">
    <source>
        <dbReference type="EMBL" id="KAB5747597.1"/>
    </source>
</evidence>